<dbReference type="EMBL" id="PEWV01000071">
    <property type="protein sequence ID" value="PIU41130.1"/>
    <property type="molecule type" value="Genomic_DNA"/>
</dbReference>
<sequence length="151" mass="17691">MLVRDHLIASGVISGIWYYFTKSVPESLVFFLSGFIIDVDHFVDYYISHPFTLKYKKIRAACLTMDQKEVYILLHSFELVILAVIIGAIFFPERIYFVAVLGVVQHLMLDQVSNDTYPFSYFLIYRFLKGFRKESVFKSSRCKGFFPIKKQ</sequence>
<evidence type="ECO:0008006" key="4">
    <source>
        <dbReference type="Google" id="ProtNLM"/>
    </source>
</evidence>
<protein>
    <recommendedName>
        <fullName evidence="4">Metal-dependent hydrolase</fullName>
    </recommendedName>
</protein>
<dbReference type="Proteomes" id="UP000230052">
    <property type="component" value="Unassembled WGS sequence"/>
</dbReference>
<keyword evidence="1" id="KW-0472">Membrane</keyword>
<feature type="transmembrane region" description="Helical" evidence="1">
    <location>
        <begin position="69"/>
        <end position="91"/>
    </location>
</feature>
<organism evidence="2 3">
    <name type="scientific">Candidatus Aquitaenariimonas noxiae</name>
    <dbReference type="NCBI Taxonomy" id="1974741"/>
    <lineage>
        <taxon>Bacteria</taxon>
        <taxon>Pseudomonadati</taxon>
        <taxon>Candidatus Omnitrophota</taxon>
        <taxon>Candidatus Aquitaenariimonas</taxon>
    </lineage>
</organism>
<reference evidence="2 3" key="1">
    <citation type="submission" date="2017-09" db="EMBL/GenBank/DDBJ databases">
        <title>Depth-based differentiation of microbial function through sediment-hosted aquifers and enrichment of novel symbionts in the deep terrestrial subsurface.</title>
        <authorList>
            <person name="Probst A.J."/>
            <person name="Ladd B."/>
            <person name="Jarett J.K."/>
            <person name="Geller-Mcgrath D.E."/>
            <person name="Sieber C.M."/>
            <person name="Emerson J.B."/>
            <person name="Anantharaman K."/>
            <person name="Thomas B.C."/>
            <person name="Malmstrom R."/>
            <person name="Stieglmeier M."/>
            <person name="Klingl A."/>
            <person name="Woyke T."/>
            <person name="Ryan C.M."/>
            <person name="Banfield J.F."/>
        </authorList>
    </citation>
    <scope>NUCLEOTIDE SEQUENCE [LARGE SCALE GENOMIC DNA]</scope>
    <source>
        <strain evidence="2">CG07_land_8_20_14_0_80_42_15</strain>
    </source>
</reference>
<proteinExistence type="predicted"/>
<gene>
    <name evidence="2" type="ORF">COS99_07270</name>
</gene>
<evidence type="ECO:0000256" key="1">
    <source>
        <dbReference type="SAM" id="Phobius"/>
    </source>
</evidence>
<dbReference type="AlphaFoldDB" id="A0A2J0KXI4"/>
<evidence type="ECO:0000313" key="2">
    <source>
        <dbReference type="EMBL" id="PIU41130.1"/>
    </source>
</evidence>
<keyword evidence="1" id="KW-0812">Transmembrane</keyword>
<accession>A0A2J0KXI4</accession>
<keyword evidence="1" id="KW-1133">Transmembrane helix</keyword>
<evidence type="ECO:0000313" key="3">
    <source>
        <dbReference type="Proteomes" id="UP000230052"/>
    </source>
</evidence>
<name>A0A2J0KXI4_9BACT</name>
<comment type="caution">
    <text evidence="2">The sequence shown here is derived from an EMBL/GenBank/DDBJ whole genome shotgun (WGS) entry which is preliminary data.</text>
</comment>